<evidence type="ECO:0000256" key="1">
    <source>
        <dbReference type="ARBA" id="ARBA00004370"/>
    </source>
</evidence>
<keyword evidence="7" id="KW-0732">Signal</keyword>
<evidence type="ECO:0000313" key="9">
    <source>
        <dbReference type="Proteomes" id="UP000295164"/>
    </source>
</evidence>
<feature type="chain" id="PRO_5020603102" evidence="7">
    <location>
        <begin position="18"/>
        <end position="129"/>
    </location>
</feature>
<accession>A0A4V2WMQ4</accession>
<dbReference type="PROSITE" id="PS01309">
    <property type="entry name" value="UPF0057"/>
    <property type="match status" value="1"/>
</dbReference>
<comment type="caution">
    <text evidence="8">The sequence shown here is derived from an EMBL/GenBank/DDBJ whole genome shotgun (WGS) entry which is preliminary data.</text>
</comment>
<keyword evidence="9" id="KW-1185">Reference proteome</keyword>
<evidence type="ECO:0000256" key="2">
    <source>
        <dbReference type="ARBA" id="ARBA00009530"/>
    </source>
</evidence>
<reference evidence="8 9" key="1">
    <citation type="submission" date="2019-03" db="EMBL/GenBank/DDBJ databases">
        <authorList>
            <person name="Kim M.K.M."/>
        </authorList>
    </citation>
    <scope>NUCLEOTIDE SEQUENCE [LARGE SCALE GENOMIC DNA]</scope>
    <source>
        <strain evidence="8 9">17J68-15</strain>
    </source>
</reference>
<evidence type="ECO:0000256" key="4">
    <source>
        <dbReference type="ARBA" id="ARBA00022989"/>
    </source>
</evidence>
<proteinExistence type="inferred from homology"/>
<evidence type="ECO:0000256" key="5">
    <source>
        <dbReference type="ARBA" id="ARBA00023136"/>
    </source>
</evidence>
<gene>
    <name evidence="8" type="ORF">E0486_09570</name>
</gene>
<organism evidence="8 9">
    <name type="scientific">Flaviaesturariibacter aridisoli</name>
    <dbReference type="NCBI Taxonomy" id="2545761"/>
    <lineage>
        <taxon>Bacteria</taxon>
        <taxon>Pseudomonadati</taxon>
        <taxon>Bacteroidota</taxon>
        <taxon>Chitinophagia</taxon>
        <taxon>Chitinophagales</taxon>
        <taxon>Chitinophagaceae</taxon>
        <taxon>Flaviaestuariibacter</taxon>
    </lineage>
</organism>
<dbReference type="EMBL" id="SKFH01000012">
    <property type="protein sequence ID" value="TCZ71827.1"/>
    <property type="molecule type" value="Genomic_DNA"/>
</dbReference>
<feature type="transmembrane region" description="Helical" evidence="6">
    <location>
        <begin position="74"/>
        <end position="94"/>
    </location>
</feature>
<dbReference type="Proteomes" id="UP000295164">
    <property type="component" value="Unassembled WGS sequence"/>
</dbReference>
<dbReference type="Pfam" id="PF01679">
    <property type="entry name" value="Pmp3"/>
    <property type="match status" value="1"/>
</dbReference>
<comment type="similarity">
    <text evidence="2">Belongs to the UPF0057 (PMP3) family.</text>
</comment>
<feature type="transmembrane region" description="Helical" evidence="6">
    <location>
        <begin position="103"/>
        <end position="126"/>
    </location>
</feature>
<protein>
    <submittedName>
        <fullName evidence="8">YqaE/Pmp3 family membrane protein</fullName>
    </submittedName>
</protein>
<keyword evidence="5 6" id="KW-0472">Membrane</keyword>
<evidence type="ECO:0000256" key="6">
    <source>
        <dbReference type="SAM" id="Phobius"/>
    </source>
</evidence>
<dbReference type="PANTHER" id="PTHR21659">
    <property type="entry name" value="HYDROPHOBIC PROTEIN RCI2 LOW TEMPERATURE AND SALT RESPONSIVE PROTEIN LTI6 -RELATED"/>
    <property type="match status" value="1"/>
</dbReference>
<dbReference type="GO" id="GO:0016020">
    <property type="term" value="C:membrane"/>
    <property type="evidence" value="ECO:0007669"/>
    <property type="project" value="UniProtKB-SubCell"/>
</dbReference>
<dbReference type="InterPro" id="IPR000612">
    <property type="entry name" value="PMP3"/>
</dbReference>
<evidence type="ECO:0000256" key="3">
    <source>
        <dbReference type="ARBA" id="ARBA00022692"/>
    </source>
</evidence>
<dbReference type="AlphaFoldDB" id="A0A4V2WMQ4"/>
<comment type="subcellular location">
    <subcellularLocation>
        <location evidence="1">Membrane</location>
    </subcellularLocation>
</comment>
<sequence>MLLLVLSCSLLLSETSASVPLPTPVSGDPDPAKVTAALKEFSSLSGKERRQRFRAVKSAVKQFKAEKRAGREPLASTVVQVIVAILLPPLGVYLHEGTINSRFWISLLLTLLFYLPGLIYALVIILGDN</sequence>
<keyword evidence="4 6" id="KW-1133">Transmembrane helix</keyword>
<dbReference type="OrthoDB" id="2692128at2"/>
<evidence type="ECO:0000256" key="7">
    <source>
        <dbReference type="SAM" id="SignalP"/>
    </source>
</evidence>
<evidence type="ECO:0000313" key="8">
    <source>
        <dbReference type="EMBL" id="TCZ71827.1"/>
    </source>
</evidence>
<dbReference type="PANTHER" id="PTHR21659:SF42">
    <property type="entry name" value="UPF0057 MEMBRANE PROTEIN ZK632.10-RELATED"/>
    <property type="match status" value="1"/>
</dbReference>
<keyword evidence="3 6" id="KW-0812">Transmembrane</keyword>
<feature type="signal peptide" evidence="7">
    <location>
        <begin position="1"/>
        <end position="17"/>
    </location>
</feature>
<name>A0A4V2WMQ4_9BACT</name>